<comment type="caution">
    <text evidence="1">The sequence shown here is derived from an EMBL/GenBank/DDBJ whole genome shotgun (WGS) entry which is preliminary data.</text>
</comment>
<keyword evidence="2" id="KW-1185">Reference proteome</keyword>
<dbReference type="PANTHER" id="PTHR39474:SF1">
    <property type="entry name" value="FUNGAL SPECIFIC TRANSCRIPTION FACTOR"/>
    <property type="match status" value="1"/>
</dbReference>
<name>A0A812H5E8_9DINO</name>
<dbReference type="EMBL" id="CAJNDS010000083">
    <property type="protein sequence ID" value="CAE6948807.1"/>
    <property type="molecule type" value="Genomic_DNA"/>
</dbReference>
<accession>A0A812H5E8</accession>
<dbReference type="Proteomes" id="UP000604046">
    <property type="component" value="Unassembled WGS sequence"/>
</dbReference>
<protein>
    <submittedName>
        <fullName evidence="1">PrlC protein</fullName>
    </submittedName>
</protein>
<dbReference type="AlphaFoldDB" id="A0A812H5E8"/>
<dbReference type="OrthoDB" id="426292at2759"/>
<evidence type="ECO:0000313" key="1">
    <source>
        <dbReference type="EMBL" id="CAE6948807.1"/>
    </source>
</evidence>
<reference evidence="1" key="1">
    <citation type="submission" date="2021-02" db="EMBL/GenBank/DDBJ databases">
        <authorList>
            <person name="Dougan E. K."/>
            <person name="Rhodes N."/>
            <person name="Thang M."/>
            <person name="Chan C."/>
        </authorList>
    </citation>
    <scope>NUCLEOTIDE SEQUENCE</scope>
</reference>
<proteinExistence type="predicted"/>
<sequence length="116" mass="12628">MEPSSESMFGYKEQPTLALEAPEEGVQADKGEDVQTIVVDGNPVKMDKLGPLVINTDGSIARINNWHEMTEHEQTNTLRVLGRRNKLRLAKLQEGIQEGASAVGDANCVADSTKAH</sequence>
<organism evidence="1 2">
    <name type="scientific">Symbiodinium natans</name>
    <dbReference type="NCBI Taxonomy" id="878477"/>
    <lineage>
        <taxon>Eukaryota</taxon>
        <taxon>Sar</taxon>
        <taxon>Alveolata</taxon>
        <taxon>Dinophyceae</taxon>
        <taxon>Suessiales</taxon>
        <taxon>Symbiodiniaceae</taxon>
        <taxon>Symbiodinium</taxon>
    </lineage>
</organism>
<dbReference type="PANTHER" id="PTHR39474">
    <property type="entry name" value="UNNAMED PRODUCT"/>
    <property type="match status" value="1"/>
</dbReference>
<evidence type="ECO:0000313" key="2">
    <source>
        <dbReference type="Proteomes" id="UP000604046"/>
    </source>
</evidence>
<gene>
    <name evidence="1" type="primary">prlC</name>
    <name evidence="1" type="ORF">SNAT2548_LOCUS1494</name>
</gene>